<evidence type="ECO:0000313" key="1">
    <source>
        <dbReference type="EMBL" id="CAI8043034.1"/>
    </source>
</evidence>
<protein>
    <recommendedName>
        <fullName evidence="3">YkgJ family cysteine cluster protein</fullName>
    </recommendedName>
</protein>
<dbReference type="InterPro" id="IPR005358">
    <property type="entry name" value="Puta_zinc/iron-chelating_dom"/>
</dbReference>
<name>A0AA35T837_GEOBA</name>
<evidence type="ECO:0008006" key="3">
    <source>
        <dbReference type="Google" id="ProtNLM"/>
    </source>
</evidence>
<evidence type="ECO:0000313" key="2">
    <source>
        <dbReference type="Proteomes" id="UP001174909"/>
    </source>
</evidence>
<proteinExistence type="predicted"/>
<accession>A0AA35T837</accession>
<organism evidence="1 2">
    <name type="scientific">Geodia barretti</name>
    <name type="common">Barrett's horny sponge</name>
    <dbReference type="NCBI Taxonomy" id="519541"/>
    <lineage>
        <taxon>Eukaryota</taxon>
        <taxon>Metazoa</taxon>
        <taxon>Porifera</taxon>
        <taxon>Demospongiae</taxon>
        <taxon>Heteroscleromorpha</taxon>
        <taxon>Tetractinellida</taxon>
        <taxon>Astrophorina</taxon>
        <taxon>Geodiidae</taxon>
        <taxon>Geodia</taxon>
    </lineage>
</organism>
<comment type="caution">
    <text evidence="1">The sequence shown here is derived from an EMBL/GenBank/DDBJ whole genome shotgun (WGS) entry which is preliminary data.</text>
</comment>
<dbReference type="Proteomes" id="UP001174909">
    <property type="component" value="Unassembled WGS sequence"/>
</dbReference>
<reference evidence="1" key="1">
    <citation type="submission" date="2023-03" db="EMBL/GenBank/DDBJ databases">
        <authorList>
            <person name="Steffen K."/>
            <person name="Cardenas P."/>
        </authorList>
    </citation>
    <scope>NUCLEOTIDE SEQUENCE</scope>
</reference>
<gene>
    <name evidence="1" type="ORF">GBAR_LOCUS23869</name>
</gene>
<sequence>MVDVGGFRRLSLTEKANFDCTLWEDGACTVYESRPLQCRSFPFWDANLASPDAWSEAAGSCPGIGQGPVRHAVEIDYWLSRRHEEPLI</sequence>
<keyword evidence="2" id="KW-1185">Reference proteome</keyword>
<dbReference type="Pfam" id="PF03692">
    <property type="entry name" value="CxxCxxCC"/>
    <property type="match status" value="1"/>
</dbReference>
<dbReference type="EMBL" id="CASHTH010003295">
    <property type="protein sequence ID" value="CAI8043034.1"/>
    <property type="molecule type" value="Genomic_DNA"/>
</dbReference>
<dbReference type="AlphaFoldDB" id="A0AA35T837"/>